<comment type="caution">
    <text evidence="1">The sequence shown here is derived from an EMBL/GenBank/DDBJ whole genome shotgun (WGS) entry which is preliminary data.</text>
</comment>
<name>A0AAW8LJD8_ACILW</name>
<evidence type="ECO:0000313" key="1">
    <source>
        <dbReference type="EMBL" id="MDR6628113.1"/>
    </source>
</evidence>
<sequence>MTDIQKPCEPCEDSNIDQQVNLMDQFIESGEFDKTLNDFFGLPESVVQSLKEVS</sequence>
<dbReference type="AlphaFoldDB" id="A0AAW8LJD8"/>
<dbReference type="RefSeq" id="WP_167333202.1">
    <property type="nucleotide sequence ID" value="NZ_CP077369.1"/>
</dbReference>
<gene>
    <name evidence="1" type="ORF">J2X86_000101</name>
</gene>
<reference evidence="1" key="1">
    <citation type="submission" date="2023-07" db="EMBL/GenBank/DDBJ databases">
        <title>Sorghum-associated microbial communities from plants grown in Nebraska, USA.</title>
        <authorList>
            <person name="Schachtman D."/>
        </authorList>
    </citation>
    <scope>NUCLEOTIDE SEQUENCE</scope>
    <source>
        <strain evidence="1">BE44</strain>
    </source>
</reference>
<protein>
    <submittedName>
        <fullName evidence="1">Uncharacterized protein</fullName>
    </submittedName>
</protein>
<proteinExistence type="predicted"/>
<organism evidence="1 2">
    <name type="scientific">Acinetobacter lwoffii</name>
    <dbReference type="NCBI Taxonomy" id="28090"/>
    <lineage>
        <taxon>Bacteria</taxon>
        <taxon>Pseudomonadati</taxon>
        <taxon>Pseudomonadota</taxon>
        <taxon>Gammaproteobacteria</taxon>
        <taxon>Moraxellales</taxon>
        <taxon>Moraxellaceae</taxon>
        <taxon>Acinetobacter</taxon>
    </lineage>
</organism>
<dbReference type="EMBL" id="JAVDSC010000001">
    <property type="protein sequence ID" value="MDR6628113.1"/>
    <property type="molecule type" value="Genomic_DNA"/>
</dbReference>
<dbReference type="Proteomes" id="UP001262767">
    <property type="component" value="Unassembled WGS sequence"/>
</dbReference>
<evidence type="ECO:0000313" key="2">
    <source>
        <dbReference type="Proteomes" id="UP001262767"/>
    </source>
</evidence>
<accession>A0AAW8LJD8</accession>